<evidence type="ECO:0000256" key="6">
    <source>
        <dbReference type="SAM" id="SignalP"/>
    </source>
</evidence>
<proteinExistence type="inferred from homology"/>
<dbReference type="InterPro" id="IPR010583">
    <property type="entry name" value="MipA"/>
</dbReference>
<comment type="subcellular location">
    <subcellularLocation>
        <location evidence="1">Cell outer membrane</location>
    </subcellularLocation>
</comment>
<dbReference type="KEGG" id="phr:C6569_15100"/>
<name>A0A2S0NDZ6_9HYPH</name>
<dbReference type="OrthoDB" id="5462484at2"/>
<evidence type="ECO:0000256" key="1">
    <source>
        <dbReference type="ARBA" id="ARBA00004442"/>
    </source>
</evidence>
<dbReference type="PANTHER" id="PTHR38776">
    <property type="entry name" value="MLTA-INTERACTING PROTEIN-RELATED"/>
    <property type="match status" value="1"/>
</dbReference>
<evidence type="ECO:0000313" key="8">
    <source>
        <dbReference type="Proteomes" id="UP000237889"/>
    </source>
</evidence>
<dbReference type="Proteomes" id="UP000237889">
    <property type="component" value="Chromosome"/>
</dbReference>
<dbReference type="GO" id="GO:0009279">
    <property type="term" value="C:cell outer membrane"/>
    <property type="evidence" value="ECO:0007669"/>
    <property type="project" value="UniProtKB-SubCell"/>
</dbReference>
<evidence type="ECO:0000256" key="5">
    <source>
        <dbReference type="ARBA" id="ARBA00023237"/>
    </source>
</evidence>
<sequence>MLFMIARILAATAALGLATLPAASQSLPEAARGWTVTLGGTVSAVPLWMGSSRLGPTIMPRLSLRAPGAKEHFSSFDDGIAPALIDLGWLRAGPNASIVGARRAGDDSRLAGLTDVGFTIEAGAFAELFPVEWLRLRAAVRHGIGGHAALVGNAGADVIWRPDSRWTVSAGPRTFFGSDRYASRYFSVSAAESLASGLAAYQAHGGLMKYGAVAQVAYRFDGGWTVTGFAAYDRLAGSAAAGPLVTQRGSANQLTVGSSVTYSFTLGR</sequence>
<keyword evidence="8" id="KW-1185">Reference proteome</keyword>
<dbReference type="Pfam" id="PF06629">
    <property type="entry name" value="MipA"/>
    <property type="match status" value="1"/>
</dbReference>
<dbReference type="AlphaFoldDB" id="A0A2S0NDZ6"/>
<comment type="similarity">
    <text evidence="2">Belongs to the MipA/OmpV family.</text>
</comment>
<keyword evidence="5" id="KW-0998">Cell outer membrane</keyword>
<reference evidence="7 8" key="1">
    <citation type="submission" date="2018-03" db="EMBL/GenBank/DDBJ databases">
        <title>Genome sequencing of Phreatobacter sp.</title>
        <authorList>
            <person name="Kim S.-J."/>
            <person name="Heo J."/>
            <person name="Kwon S.-W."/>
        </authorList>
    </citation>
    <scope>NUCLEOTIDE SEQUENCE [LARGE SCALE GENOMIC DNA]</scope>
    <source>
        <strain evidence="7 8">S-12</strain>
    </source>
</reference>
<evidence type="ECO:0000313" key="7">
    <source>
        <dbReference type="EMBL" id="AVO46277.1"/>
    </source>
</evidence>
<evidence type="ECO:0000256" key="4">
    <source>
        <dbReference type="ARBA" id="ARBA00023136"/>
    </source>
</evidence>
<evidence type="ECO:0000256" key="3">
    <source>
        <dbReference type="ARBA" id="ARBA00022729"/>
    </source>
</evidence>
<gene>
    <name evidence="7" type="ORF">C6569_15100</name>
</gene>
<feature type="signal peptide" evidence="6">
    <location>
        <begin position="1"/>
        <end position="24"/>
    </location>
</feature>
<dbReference type="PANTHER" id="PTHR38776:SF1">
    <property type="entry name" value="MLTA-INTERACTING PROTEIN-RELATED"/>
    <property type="match status" value="1"/>
</dbReference>
<keyword evidence="3 6" id="KW-0732">Signal</keyword>
<protein>
    <submittedName>
        <fullName evidence="7">MipA/OmpV family protein</fullName>
    </submittedName>
</protein>
<feature type="chain" id="PRO_5015552866" evidence="6">
    <location>
        <begin position="25"/>
        <end position="268"/>
    </location>
</feature>
<accession>A0A2S0NDZ6</accession>
<dbReference type="EMBL" id="CP027668">
    <property type="protein sequence ID" value="AVO46277.1"/>
    <property type="molecule type" value="Genomic_DNA"/>
</dbReference>
<organism evidence="7 8">
    <name type="scientific">Phreatobacter cathodiphilus</name>
    <dbReference type="NCBI Taxonomy" id="1868589"/>
    <lineage>
        <taxon>Bacteria</taxon>
        <taxon>Pseudomonadati</taxon>
        <taxon>Pseudomonadota</taxon>
        <taxon>Alphaproteobacteria</taxon>
        <taxon>Hyphomicrobiales</taxon>
        <taxon>Phreatobacteraceae</taxon>
        <taxon>Phreatobacter</taxon>
    </lineage>
</organism>
<keyword evidence="4" id="KW-0472">Membrane</keyword>
<evidence type="ECO:0000256" key="2">
    <source>
        <dbReference type="ARBA" id="ARBA00005722"/>
    </source>
</evidence>